<evidence type="ECO:0000256" key="2">
    <source>
        <dbReference type="ARBA" id="ARBA00022490"/>
    </source>
</evidence>
<organism evidence="10">
    <name type="scientific">Thrips palmi</name>
    <name type="common">Melon thrips</name>
    <dbReference type="NCBI Taxonomy" id="161013"/>
    <lineage>
        <taxon>Eukaryota</taxon>
        <taxon>Metazoa</taxon>
        <taxon>Ecdysozoa</taxon>
        <taxon>Arthropoda</taxon>
        <taxon>Hexapoda</taxon>
        <taxon>Insecta</taxon>
        <taxon>Pterygota</taxon>
        <taxon>Neoptera</taxon>
        <taxon>Paraneoptera</taxon>
        <taxon>Thysanoptera</taxon>
        <taxon>Terebrantia</taxon>
        <taxon>Thripoidea</taxon>
        <taxon>Thripidae</taxon>
        <taxon>Thrips</taxon>
    </lineage>
</organism>
<dbReference type="InParanoid" id="A0A6P8YMZ8"/>
<evidence type="ECO:0000256" key="3">
    <source>
        <dbReference type="ARBA" id="ARBA00022737"/>
    </source>
</evidence>
<feature type="domain" description="DM10" evidence="8">
    <location>
        <begin position="436"/>
        <end position="543"/>
    </location>
</feature>
<feature type="domain" description="DM10" evidence="8">
    <location>
        <begin position="80"/>
        <end position="188"/>
    </location>
</feature>
<evidence type="ECO:0000259" key="8">
    <source>
        <dbReference type="PROSITE" id="PS51336"/>
    </source>
</evidence>
<keyword evidence="4" id="KW-0206">Cytoskeleton</keyword>
<dbReference type="Pfam" id="PF06565">
    <property type="entry name" value="DM10_dom"/>
    <property type="match status" value="3"/>
</dbReference>
<dbReference type="PANTHER" id="PTHR12086:SF11">
    <property type="entry name" value="EF-HAND DOMAIN-CONTAINING FAMILY MEMBER C2"/>
    <property type="match status" value="1"/>
</dbReference>
<dbReference type="PANTHER" id="PTHR12086">
    <property type="entry name" value="EF-HAND DOMAIN C-TERMINAL CONTAINING PROTEIN"/>
    <property type="match status" value="1"/>
</dbReference>
<dbReference type="RefSeq" id="XP_034238560.1">
    <property type="nucleotide sequence ID" value="XM_034382669.1"/>
</dbReference>
<keyword evidence="3" id="KW-0677">Repeat</keyword>
<dbReference type="KEGG" id="tpal:117643660"/>
<gene>
    <name evidence="10" type="primary">LOC117643660</name>
</gene>
<keyword evidence="5" id="KW-0966">Cell projection</keyword>
<keyword evidence="9" id="KW-1185">Reference proteome</keyword>
<dbReference type="Gene3D" id="2.30.29.170">
    <property type="match status" value="3"/>
</dbReference>
<dbReference type="GO" id="GO:0005874">
    <property type="term" value="C:microtubule"/>
    <property type="evidence" value="ECO:0007669"/>
    <property type="project" value="TreeGrafter"/>
</dbReference>
<comment type="subcellular location">
    <subcellularLocation>
        <location evidence="1">Cytoplasm</location>
        <location evidence="1">Cytoskeleton</location>
        <location evidence="1">Cilium axoneme</location>
    </subcellularLocation>
</comment>
<dbReference type="PROSITE" id="PS51336">
    <property type="entry name" value="DM10"/>
    <property type="match status" value="3"/>
</dbReference>
<evidence type="ECO:0000256" key="7">
    <source>
        <dbReference type="ARBA" id="ARBA00039880"/>
    </source>
</evidence>
<dbReference type="InterPro" id="IPR011992">
    <property type="entry name" value="EF-hand-dom_pair"/>
</dbReference>
<dbReference type="FunFam" id="2.30.29.170:FF:000002">
    <property type="entry name" value="EF-hand domain (C-terminal) containing 1"/>
    <property type="match status" value="1"/>
</dbReference>
<feature type="domain" description="DM10" evidence="8">
    <location>
        <begin position="232"/>
        <end position="370"/>
    </location>
</feature>
<dbReference type="FunCoup" id="A0A6P8YMZ8">
    <property type="interactions" value="15"/>
</dbReference>
<dbReference type="AlphaFoldDB" id="A0A6P8YMZ8"/>
<dbReference type="GO" id="GO:0005930">
    <property type="term" value="C:axoneme"/>
    <property type="evidence" value="ECO:0007669"/>
    <property type="project" value="UniProtKB-SubCell"/>
</dbReference>
<evidence type="ECO:0000313" key="10">
    <source>
        <dbReference type="RefSeq" id="XP_034238560.1"/>
    </source>
</evidence>
<accession>A0A6P8YMZ8</accession>
<dbReference type="InterPro" id="IPR040193">
    <property type="entry name" value="EFHC1/EFHC2/EFHB"/>
</dbReference>
<dbReference type="OrthoDB" id="6360546at2759"/>
<evidence type="ECO:0000313" key="9">
    <source>
        <dbReference type="Proteomes" id="UP000515158"/>
    </source>
</evidence>
<sequence>MMSRNPPLPLLPGNDFNRKIGQTRFHKSQHFGNVHKLSMLLDKALPGIGGAPMPHTVHSRWPSVYCRGDVATLPSWLAFDKETLVFDAYFKEALREVEGSPFLPRYVKIYFYLEDGTIQVQEPRRVNSGIHQGVFISRQRIRFPPDSRSESFIDIIDLNIGHEVELYGRVFKIVNCDRFTRNFLNRLGITVPDPIVMPEDPYMERRAKMQEALQPKKPKKVSFDETQFLRFDRCVLRFYGYWDDRESEDGILHKLVVLFYLADDTVEVKEVLPVNSGRTGSTLLARCKLPKEFTKVATPGEYDAFTVLNVLGQSAHNRRFIVDALNCGARPTNFYTQQDLAIGAVINVLGRCVVLCDCDDFTKEHYRKNFGLEDFSKVPYPPDQDAVYEAQDRPPLPPYNGYGSYEDSSYNCKTIYPVAPVKDLKQFLRKDKEGMDSRVLRFTAQMISNIPHFTKRPFILSYFLADDTLNVFENVHVNSGFQGGMFFGRDRFVKPGENLFGSDPPACYTKEDCYIGAMLELRDFKFLLTAADEYALRYMELHCSEFPKSNIRQILQKVRERARPVYKQFVAEQLGGDALRTGRVSFKTLRKALFGLLGDQITEHEVVTVARRFRVQPDEPVDCEAIRRLTHVELKRYLYHGLERLLETFKHLDAAHTGQLTRKQVYTCLRGARLPIDVELTNKVLECMPLQDGGMIFYQDVVNFLDYEHFPTAPAEPASVRHDLSWMSHAPTVDVSEVAVDALLRELGLEEDLRASCGDAGQDKPGGTGTIVPANAPGMLGAAVTAGPAEAPLGAETCELVLRRPGILCKTSPCGD</sequence>
<name>A0A6P8YMZ8_THRPL</name>
<evidence type="ECO:0000256" key="5">
    <source>
        <dbReference type="ARBA" id="ARBA00023273"/>
    </source>
</evidence>
<dbReference type="Gene3D" id="1.10.238.10">
    <property type="entry name" value="EF-hand"/>
    <property type="match status" value="1"/>
</dbReference>
<keyword evidence="2" id="KW-0963">Cytoplasm</keyword>
<evidence type="ECO:0000256" key="1">
    <source>
        <dbReference type="ARBA" id="ARBA00004430"/>
    </source>
</evidence>
<proteinExistence type="predicted"/>
<dbReference type="SMART" id="SM00676">
    <property type="entry name" value="DM10"/>
    <property type="match status" value="3"/>
</dbReference>
<dbReference type="SUPFAM" id="SSF47473">
    <property type="entry name" value="EF-hand"/>
    <property type="match status" value="1"/>
</dbReference>
<comment type="function">
    <text evidence="6">Microtubule inner protein (MIP) part of the dynein-decorated doublet microtubules (DMTs) in cilia axoneme, which is required for motile cilia beating.</text>
</comment>
<dbReference type="GeneID" id="117643660"/>
<dbReference type="FunFam" id="2.30.29.170:FF:000004">
    <property type="entry name" value="EF-hand domain containing 2"/>
    <property type="match status" value="1"/>
</dbReference>
<dbReference type="GO" id="GO:0010975">
    <property type="term" value="P:regulation of neuron projection development"/>
    <property type="evidence" value="ECO:0007669"/>
    <property type="project" value="TreeGrafter"/>
</dbReference>
<dbReference type="Proteomes" id="UP000515158">
    <property type="component" value="Unplaced"/>
</dbReference>
<reference evidence="10" key="1">
    <citation type="submission" date="2025-08" db="UniProtKB">
        <authorList>
            <consortium name="RefSeq"/>
        </authorList>
    </citation>
    <scope>IDENTIFICATION</scope>
    <source>
        <tissue evidence="10">Total insect</tissue>
    </source>
</reference>
<evidence type="ECO:0000256" key="6">
    <source>
        <dbReference type="ARBA" id="ARBA00035003"/>
    </source>
</evidence>
<evidence type="ECO:0000256" key="4">
    <source>
        <dbReference type="ARBA" id="ARBA00023212"/>
    </source>
</evidence>
<dbReference type="InterPro" id="IPR006602">
    <property type="entry name" value="DM10_dom"/>
</dbReference>
<protein>
    <recommendedName>
        <fullName evidence="7">EF-hand domain-containing family member C2</fullName>
    </recommendedName>
</protein>